<protein>
    <submittedName>
        <fullName evidence="6">LysR family transcriptional regulator</fullName>
    </submittedName>
</protein>
<dbReference type="PANTHER" id="PTHR30346:SF0">
    <property type="entry name" value="HCA OPERON TRANSCRIPTIONAL ACTIVATOR HCAR"/>
    <property type="match status" value="1"/>
</dbReference>
<feature type="domain" description="HTH lysR-type" evidence="5">
    <location>
        <begin position="1"/>
        <end position="56"/>
    </location>
</feature>
<dbReference type="Gene3D" id="3.40.190.10">
    <property type="entry name" value="Periplasmic binding protein-like II"/>
    <property type="match status" value="2"/>
</dbReference>
<evidence type="ECO:0000256" key="3">
    <source>
        <dbReference type="ARBA" id="ARBA00023125"/>
    </source>
</evidence>
<gene>
    <name evidence="6" type="ORF">ACFO0K_01260</name>
</gene>
<dbReference type="InterPro" id="IPR036390">
    <property type="entry name" value="WH_DNA-bd_sf"/>
</dbReference>
<dbReference type="InterPro" id="IPR000847">
    <property type="entry name" value="LysR_HTH_N"/>
</dbReference>
<keyword evidence="3" id="KW-0238">DNA-binding</keyword>
<dbReference type="SUPFAM" id="SSF53850">
    <property type="entry name" value="Periplasmic binding protein-like II"/>
    <property type="match status" value="1"/>
</dbReference>
<dbReference type="PRINTS" id="PR00039">
    <property type="entry name" value="HTHLYSR"/>
</dbReference>
<keyword evidence="7" id="KW-1185">Reference proteome</keyword>
<dbReference type="EMBL" id="JBHSEN010000001">
    <property type="protein sequence ID" value="MFC4428304.1"/>
    <property type="molecule type" value="Genomic_DNA"/>
</dbReference>
<accession>A0ABV8XRW5</accession>
<dbReference type="RefSeq" id="WP_344230327.1">
    <property type="nucleotide sequence ID" value="NZ_BAAALH010000002.1"/>
</dbReference>
<keyword evidence="2" id="KW-0805">Transcription regulation</keyword>
<evidence type="ECO:0000256" key="2">
    <source>
        <dbReference type="ARBA" id="ARBA00023015"/>
    </source>
</evidence>
<dbReference type="PROSITE" id="PS50931">
    <property type="entry name" value="HTH_LYSR"/>
    <property type="match status" value="1"/>
</dbReference>
<evidence type="ECO:0000259" key="5">
    <source>
        <dbReference type="PROSITE" id="PS50931"/>
    </source>
</evidence>
<comment type="caution">
    <text evidence="6">The sequence shown here is derived from an EMBL/GenBank/DDBJ whole genome shotgun (WGS) entry which is preliminary data.</text>
</comment>
<proteinExistence type="inferred from homology"/>
<reference evidence="7" key="1">
    <citation type="journal article" date="2019" name="Int. J. Syst. Evol. Microbiol.">
        <title>The Global Catalogue of Microorganisms (GCM) 10K type strain sequencing project: providing services to taxonomists for standard genome sequencing and annotation.</title>
        <authorList>
            <consortium name="The Broad Institute Genomics Platform"/>
            <consortium name="The Broad Institute Genome Sequencing Center for Infectious Disease"/>
            <person name="Wu L."/>
            <person name="Ma J."/>
        </authorList>
    </citation>
    <scope>NUCLEOTIDE SEQUENCE [LARGE SCALE GENOMIC DNA]</scope>
    <source>
        <strain evidence="7">CGMCC 1.12125</strain>
    </source>
</reference>
<evidence type="ECO:0000256" key="4">
    <source>
        <dbReference type="ARBA" id="ARBA00023163"/>
    </source>
</evidence>
<comment type="similarity">
    <text evidence="1">Belongs to the LysR transcriptional regulatory family.</text>
</comment>
<dbReference type="Pfam" id="PF00126">
    <property type="entry name" value="HTH_1"/>
    <property type="match status" value="1"/>
</dbReference>
<dbReference type="InterPro" id="IPR036388">
    <property type="entry name" value="WH-like_DNA-bd_sf"/>
</dbReference>
<sequence length="292" mass="32347">MDQVRAFIAVAEELHFGRAADRLRMTQPPLSRQIQRLEATIGVRLFERNNRRVDLTEAGKAFLVESRRLLGVATAAPEVARLVAAGSVGVLRIGFTAASAFGLMGAVLNRLSDVMPDVSVELREMVTRDQLTALDNREIDIAIARPVVDPEIYRSRLLTSEALVAAIPAEHPLTRRTRPLSADDLTNEDLIMHSPLDATYFYDMVVRLLPVSRWKYTHTVSQIVTMVGLVAAGRGIAIVPASASQLGFGAVRFAPLMTPEPQPVELHAIWRQDDRRPLVHRTLQELRPDALV</sequence>
<name>A0ABV8XRW5_9MICC</name>
<dbReference type="Proteomes" id="UP001595965">
    <property type="component" value="Unassembled WGS sequence"/>
</dbReference>
<dbReference type="Gene3D" id="1.10.10.10">
    <property type="entry name" value="Winged helix-like DNA-binding domain superfamily/Winged helix DNA-binding domain"/>
    <property type="match status" value="1"/>
</dbReference>
<keyword evidence="4" id="KW-0804">Transcription</keyword>
<evidence type="ECO:0000313" key="6">
    <source>
        <dbReference type="EMBL" id="MFC4428304.1"/>
    </source>
</evidence>
<evidence type="ECO:0000256" key="1">
    <source>
        <dbReference type="ARBA" id="ARBA00009437"/>
    </source>
</evidence>
<dbReference type="InterPro" id="IPR005119">
    <property type="entry name" value="LysR_subst-bd"/>
</dbReference>
<dbReference type="SUPFAM" id="SSF46785">
    <property type="entry name" value="Winged helix' DNA-binding domain"/>
    <property type="match status" value="1"/>
</dbReference>
<dbReference type="Pfam" id="PF03466">
    <property type="entry name" value="LysR_substrate"/>
    <property type="match status" value="1"/>
</dbReference>
<evidence type="ECO:0000313" key="7">
    <source>
        <dbReference type="Proteomes" id="UP001595965"/>
    </source>
</evidence>
<dbReference type="PANTHER" id="PTHR30346">
    <property type="entry name" value="TRANSCRIPTIONAL DUAL REGULATOR HCAR-RELATED"/>
    <property type="match status" value="1"/>
</dbReference>
<organism evidence="6 7">
    <name type="scientific">Citricoccus alkalitolerans</name>
    <dbReference type="NCBI Taxonomy" id="246603"/>
    <lineage>
        <taxon>Bacteria</taxon>
        <taxon>Bacillati</taxon>
        <taxon>Actinomycetota</taxon>
        <taxon>Actinomycetes</taxon>
        <taxon>Micrococcales</taxon>
        <taxon>Micrococcaceae</taxon>
        <taxon>Citricoccus</taxon>
    </lineage>
</organism>